<reference evidence="1 2" key="1">
    <citation type="journal article" date="2020" name="ISME J.">
        <title>Uncovering the hidden diversity of litter-decomposition mechanisms in mushroom-forming fungi.</title>
        <authorList>
            <person name="Floudas D."/>
            <person name="Bentzer J."/>
            <person name="Ahren D."/>
            <person name="Johansson T."/>
            <person name="Persson P."/>
            <person name="Tunlid A."/>
        </authorList>
    </citation>
    <scope>NUCLEOTIDE SEQUENCE [LARGE SCALE GENOMIC DNA]</scope>
    <source>
        <strain evidence="1 2">CBS 291.85</strain>
    </source>
</reference>
<name>A0A8H5CP25_9AGAR</name>
<comment type="caution">
    <text evidence="1">The sequence shown here is derived from an EMBL/GenBank/DDBJ whole genome shotgun (WGS) entry which is preliminary data.</text>
</comment>
<keyword evidence="2" id="KW-1185">Reference proteome</keyword>
<evidence type="ECO:0000313" key="2">
    <source>
        <dbReference type="Proteomes" id="UP000559256"/>
    </source>
</evidence>
<organism evidence="1 2">
    <name type="scientific">Tetrapyrgos nigripes</name>
    <dbReference type="NCBI Taxonomy" id="182062"/>
    <lineage>
        <taxon>Eukaryota</taxon>
        <taxon>Fungi</taxon>
        <taxon>Dikarya</taxon>
        <taxon>Basidiomycota</taxon>
        <taxon>Agaricomycotina</taxon>
        <taxon>Agaricomycetes</taxon>
        <taxon>Agaricomycetidae</taxon>
        <taxon>Agaricales</taxon>
        <taxon>Marasmiineae</taxon>
        <taxon>Marasmiaceae</taxon>
        <taxon>Tetrapyrgos</taxon>
    </lineage>
</organism>
<proteinExistence type="predicted"/>
<dbReference type="Proteomes" id="UP000559256">
    <property type="component" value="Unassembled WGS sequence"/>
</dbReference>
<evidence type="ECO:0000313" key="1">
    <source>
        <dbReference type="EMBL" id="KAF5344408.1"/>
    </source>
</evidence>
<dbReference type="AlphaFoldDB" id="A0A8H5CP25"/>
<protein>
    <submittedName>
        <fullName evidence="1">Uncharacterized protein</fullName>
    </submittedName>
</protein>
<sequence>MSTSSSNRDSTQRPTTQLRGTLTADGRITPYYGLGFLIDKYELIDVFDPDGSCGSWFSSVEEEFISPRWWQQYGDKCPSPYFNILEEDQMFVQFGSNRTPSMSAKFLVREELDSLLEVYMDFFELPHHYVDQVLWYRFPIPKHHDSSD</sequence>
<dbReference type="EMBL" id="JAACJM010000125">
    <property type="protein sequence ID" value="KAF5344408.1"/>
    <property type="molecule type" value="Genomic_DNA"/>
</dbReference>
<accession>A0A8H5CP25</accession>
<gene>
    <name evidence="1" type="ORF">D9758_015458</name>
</gene>